<evidence type="ECO:0000313" key="2">
    <source>
        <dbReference type="EMBL" id="CAF3621532.1"/>
    </source>
</evidence>
<dbReference type="Proteomes" id="UP000677228">
    <property type="component" value="Unassembled WGS sequence"/>
</dbReference>
<comment type="caution">
    <text evidence="1">The sequence shown here is derived from an EMBL/GenBank/DDBJ whole genome shotgun (WGS) entry which is preliminary data.</text>
</comment>
<protein>
    <submittedName>
        <fullName evidence="1">Uncharacterized protein</fullName>
    </submittedName>
</protein>
<dbReference type="Gene3D" id="2.60.40.2440">
    <property type="entry name" value="Carbohydrate binding type-21 domain"/>
    <property type="match status" value="1"/>
</dbReference>
<dbReference type="AlphaFoldDB" id="A0A8S2D3U8"/>
<dbReference type="InterPro" id="IPR038175">
    <property type="entry name" value="CBM21_dom_sf"/>
</dbReference>
<dbReference type="EMBL" id="CAJNOK010001934">
    <property type="protein sequence ID" value="CAF0836690.1"/>
    <property type="molecule type" value="Genomic_DNA"/>
</dbReference>
<organism evidence="1 3">
    <name type="scientific">Didymodactylos carnosus</name>
    <dbReference type="NCBI Taxonomy" id="1234261"/>
    <lineage>
        <taxon>Eukaryota</taxon>
        <taxon>Metazoa</taxon>
        <taxon>Spiralia</taxon>
        <taxon>Gnathifera</taxon>
        <taxon>Rotifera</taxon>
        <taxon>Eurotatoria</taxon>
        <taxon>Bdelloidea</taxon>
        <taxon>Philodinida</taxon>
        <taxon>Philodinidae</taxon>
        <taxon>Didymodactylos</taxon>
    </lineage>
</organism>
<evidence type="ECO:0000313" key="3">
    <source>
        <dbReference type="Proteomes" id="UP000677228"/>
    </source>
</evidence>
<reference evidence="1" key="1">
    <citation type="submission" date="2021-02" db="EMBL/GenBank/DDBJ databases">
        <authorList>
            <person name="Nowell W R."/>
        </authorList>
    </citation>
    <scope>NUCLEOTIDE SEQUENCE</scope>
</reference>
<evidence type="ECO:0000313" key="1">
    <source>
        <dbReference type="EMBL" id="CAF0836690.1"/>
    </source>
</evidence>
<accession>A0A8S2D3U8</accession>
<sequence>MALEKQQRKSRHEASSFSILYEYAVMGARSDWTDVGPDNPREIFIVAGVRHTEPVDVYCKYTDDDWKTTQQVKGCYRCYNAVNEDKYQMILELKRRDPDDYSLSKYEGTIKLAVSAIQRGQETVDDKDGEYYSFPVRANRN</sequence>
<dbReference type="Proteomes" id="UP000682733">
    <property type="component" value="Unassembled WGS sequence"/>
</dbReference>
<dbReference type="EMBL" id="CAJOBA010001934">
    <property type="protein sequence ID" value="CAF3621532.1"/>
    <property type="molecule type" value="Genomic_DNA"/>
</dbReference>
<proteinExistence type="predicted"/>
<name>A0A8S2D3U8_9BILA</name>
<gene>
    <name evidence="1" type="ORF">OVA965_LOCUS6429</name>
    <name evidence="2" type="ORF">TMI583_LOCUS6425</name>
</gene>